<evidence type="ECO:0000256" key="3">
    <source>
        <dbReference type="ARBA" id="ARBA00022723"/>
    </source>
</evidence>
<keyword evidence="11" id="KW-0675">Receptor</keyword>
<keyword evidence="8" id="KW-0175">Coiled coil</keyword>
<dbReference type="InterPro" id="IPR008974">
    <property type="entry name" value="TRAF-like"/>
</dbReference>
<protein>
    <submittedName>
        <fullName evidence="11">TNF receptor-associated factor 5</fullName>
    </submittedName>
</protein>
<dbReference type="PROSITE" id="PS50145">
    <property type="entry name" value="ZF_TRAF"/>
    <property type="match status" value="1"/>
</dbReference>
<dbReference type="EMBL" id="CASHTH010003177">
    <property type="protein sequence ID" value="CAI8041297.1"/>
    <property type="molecule type" value="Genomic_DNA"/>
</dbReference>
<reference evidence="11" key="1">
    <citation type="submission" date="2023-03" db="EMBL/GenBank/DDBJ databases">
        <authorList>
            <person name="Steffen K."/>
            <person name="Cardenas P."/>
        </authorList>
    </citation>
    <scope>NUCLEOTIDE SEQUENCE</scope>
</reference>
<comment type="caution">
    <text evidence="11">The sequence shown here is derived from an EMBL/GenBank/DDBJ whole genome shotgun (WGS) entry which is preliminary data.</text>
</comment>
<sequence length="479" mass="53957">MEEKCVDEDAQNMSSPPPQPSPPTPRAGVAPLQDPLPPGYEYDFVTKPPDHFFCAVSMELLLDPQQTECCGHHFASAIAERLKREKSPCPMCKEPLTTHPDKFHRRSVNETEVRCLYRAPGGCQWVGQLGNLRYHVAGCPKQPWTCVYCNHTGYKEEEGEHNETCDQLPVPCPNGCEVGAVPRCQLDQHRLVCLSEEVACEYAALGCTKRLRRRDVGGHMEEGKMEHLVNMCAANLTLTRQLKEKLDEKDAEIVQLQSQLAAMEGELKRSIGSLRESTSSKLAEVEQKLASEVKVHVSRTENSLTGSVGTLRSSLLDLQRQLDATPCTIPPVEFVVTNFEALKNHQLEWRSPPFHTHQGGYKMCLGISPYGVLRGYGTHVSLRLYKMLDSHSDQLPWDVRTRLCVHAQNQSTGTWEHEYVNESVRSKPEESCVGSSAEYNYIRHAELKHYVRNNQMKIRVTTLDISPDISSTSTTPHRR</sequence>
<feature type="compositionally biased region" description="Acidic residues" evidence="9">
    <location>
        <begin position="1"/>
        <end position="10"/>
    </location>
</feature>
<dbReference type="SUPFAM" id="SSF49599">
    <property type="entry name" value="TRAF domain-like"/>
    <property type="match status" value="1"/>
</dbReference>
<dbReference type="GO" id="GO:0008270">
    <property type="term" value="F:zinc ion binding"/>
    <property type="evidence" value="ECO:0007669"/>
    <property type="project" value="UniProtKB-KW"/>
</dbReference>
<dbReference type="InterPro" id="IPR001293">
    <property type="entry name" value="Znf_TRAF"/>
</dbReference>
<dbReference type="Gene3D" id="3.30.40.10">
    <property type="entry name" value="Zinc/RING finger domain, C3HC4 (zinc finger)"/>
    <property type="match status" value="2"/>
</dbReference>
<evidence type="ECO:0000256" key="4">
    <source>
        <dbReference type="ARBA" id="ARBA00022737"/>
    </source>
</evidence>
<evidence type="ECO:0000256" key="5">
    <source>
        <dbReference type="ARBA" id="ARBA00022771"/>
    </source>
</evidence>
<dbReference type="AlphaFoldDB" id="A0AA35T4Z8"/>
<dbReference type="GO" id="GO:0043122">
    <property type="term" value="P:regulation of canonical NF-kappaB signal transduction"/>
    <property type="evidence" value="ECO:0007669"/>
    <property type="project" value="TreeGrafter"/>
</dbReference>
<evidence type="ECO:0000259" key="10">
    <source>
        <dbReference type="PROSITE" id="PS50145"/>
    </source>
</evidence>
<keyword evidence="2" id="KW-0963">Cytoplasm</keyword>
<keyword evidence="6 7" id="KW-0862">Zinc</keyword>
<comment type="subcellular location">
    <subcellularLocation>
        <location evidence="1">Cytoplasm</location>
    </subcellularLocation>
</comment>
<keyword evidence="3 7" id="KW-0479">Metal-binding</keyword>
<keyword evidence="4" id="KW-0677">Repeat</keyword>
<evidence type="ECO:0000313" key="12">
    <source>
        <dbReference type="Proteomes" id="UP001174909"/>
    </source>
</evidence>
<dbReference type="SUPFAM" id="SSF57850">
    <property type="entry name" value="RING/U-box"/>
    <property type="match status" value="1"/>
</dbReference>
<feature type="coiled-coil region" evidence="8">
    <location>
        <begin position="239"/>
        <end position="266"/>
    </location>
</feature>
<dbReference type="PANTHER" id="PTHR10131:SF94">
    <property type="entry name" value="TNF RECEPTOR-ASSOCIATED FACTOR 4"/>
    <property type="match status" value="1"/>
</dbReference>
<evidence type="ECO:0000256" key="8">
    <source>
        <dbReference type="SAM" id="Coils"/>
    </source>
</evidence>
<evidence type="ECO:0000313" key="11">
    <source>
        <dbReference type="EMBL" id="CAI8041297.1"/>
    </source>
</evidence>
<dbReference type="Gene3D" id="2.60.210.10">
    <property type="entry name" value="Apoptosis, Tumor Necrosis Factor Receptor Associated Protein 2, Chain A"/>
    <property type="match status" value="1"/>
</dbReference>
<dbReference type="Pfam" id="PF22486">
    <property type="entry name" value="MATH_2"/>
    <property type="match status" value="1"/>
</dbReference>
<evidence type="ECO:0000256" key="2">
    <source>
        <dbReference type="ARBA" id="ARBA00022490"/>
    </source>
</evidence>
<proteinExistence type="predicted"/>
<evidence type="ECO:0000256" key="1">
    <source>
        <dbReference type="ARBA" id="ARBA00004496"/>
    </source>
</evidence>
<accession>A0AA35T4Z8</accession>
<dbReference type="Pfam" id="PF02176">
    <property type="entry name" value="zf-TRAF"/>
    <property type="match status" value="1"/>
</dbReference>
<evidence type="ECO:0000256" key="6">
    <source>
        <dbReference type="ARBA" id="ARBA00022833"/>
    </source>
</evidence>
<dbReference type="Proteomes" id="UP001174909">
    <property type="component" value="Unassembled WGS sequence"/>
</dbReference>
<organism evidence="11 12">
    <name type="scientific">Geodia barretti</name>
    <name type="common">Barrett's horny sponge</name>
    <dbReference type="NCBI Taxonomy" id="519541"/>
    <lineage>
        <taxon>Eukaryota</taxon>
        <taxon>Metazoa</taxon>
        <taxon>Porifera</taxon>
        <taxon>Demospongiae</taxon>
        <taxon>Heteroscleromorpha</taxon>
        <taxon>Tetractinellida</taxon>
        <taxon>Astrophorina</taxon>
        <taxon>Geodiidae</taxon>
        <taxon>Geodia</taxon>
    </lineage>
</organism>
<keyword evidence="5 7" id="KW-0863">Zinc-finger</keyword>
<feature type="zinc finger region" description="TRAF-type" evidence="7">
    <location>
        <begin position="161"/>
        <end position="211"/>
    </location>
</feature>
<gene>
    <name evidence="11" type="ORF">GBAR_LOCUS22961</name>
</gene>
<name>A0AA35T4Z8_GEOBA</name>
<keyword evidence="12" id="KW-1185">Reference proteome</keyword>
<evidence type="ECO:0000256" key="7">
    <source>
        <dbReference type="PROSITE-ProRule" id="PRU00207"/>
    </source>
</evidence>
<feature type="region of interest" description="Disordered" evidence="9">
    <location>
        <begin position="1"/>
        <end position="33"/>
    </location>
</feature>
<dbReference type="GO" id="GO:0005737">
    <property type="term" value="C:cytoplasm"/>
    <property type="evidence" value="ECO:0007669"/>
    <property type="project" value="UniProtKB-SubCell"/>
</dbReference>
<dbReference type="PANTHER" id="PTHR10131">
    <property type="entry name" value="TNF RECEPTOR ASSOCIATED FACTOR"/>
    <property type="match status" value="1"/>
</dbReference>
<feature type="compositionally biased region" description="Pro residues" evidence="9">
    <location>
        <begin position="15"/>
        <end position="25"/>
    </location>
</feature>
<feature type="domain" description="TRAF-type" evidence="10">
    <location>
        <begin position="161"/>
        <end position="211"/>
    </location>
</feature>
<evidence type="ECO:0000256" key="9">
    <source>
        <dbReference type="SAM" id="MobiDB-lite"/>
    </source>
</evidence>
<dbReference type="InterPro" id="IPR013083">
    <property type="entry name" value="Znf_RING/FYVE/PHD"/>
</dbReference>
<dbReference type="InterPro" id="IPR002083">
    <property type="entry name" value="MATH/TRAF_dom"/>
</dbReference>